<evidence type="ECO:0000313" key="3">
    <source>
        <dbReference type="EMBL" id="EDY96962.1"/>
    </source>
</evidence>
<dbReference type="AlphaFoldDB" id="B5CVB0"/>
<evidence type="ECO:0000313" key="4">
    <source>
        <dbReference type="Proteomes" id="UP000003452"/>
    </source>
</evidence>
<dbReference type="Pfam" id="PF16130">
    <property type="entry name" value="DUF4842"/>
    <property type="match status" value="1"/>
</dbReference>
<protein>
    <recommendedName>
        <fullName evidence="2">DUF4842 domain-containing protein</fullName>
    </recommendedName>
</protein>
<dbReference type="RefSeq" id="WP_007560249.1">
    <property type="nucleotide sequence ID" value="NZ_DS990126.1"/>
</dbReference>
<evidence type="ECO:0000256" key="1">
    <source>
        <dbReference type="SAM" id="SignalP"/>
    </source>
</evidence>
<reference evidence="3 4" key="1">
    <citation type="submission" date="2008-08" db="EMBL/GenBank/DDBJ databases">
        <title>Draft genome sequence of Bacteroides plebeius (DSM 17135).</title>
        <authorList>
            <person name="Sudarsanam P."/>
            <person name="Ley R."/>
            <person name="Guruge J."/>
            <person name="Turnbaugh P.J."/>
            <person name="Mahowald M."/>
            <person name="Liep D."/>
            <person name="Gordon J."/>
        </authorList>
    </citation>
    <scope>NUCLEOTIDE SEQUENCE [LARGE SCALE GENOMIC DNA]</scope>
    <source>
        <strain evidence="4">DSM 17135 / JCM 12973 / M2</strain>
    </source>
</reference>
<dbReference type="EMBL" id="ABQC02000010">
    <property type="protein sequence ID" value="EDY96962.1"/>
    <property type="molecule type" value="Genomic_DNA"/>
</dbReference>
<proteinExistence type="predicted"/>
<comment type="caution">
    <text evidence="3">The sequence shown here is derived from an EMBL/GenBank/DDBJ whole genome shotgun (WGS) entry which is preliminary data.</text>
</comment>
<dbReference type="Proteomes" id="UP000003452">
    <property type="component" value="Unassembled WGS sequence"/>
</dbReference>
<dbReference type="HOGENOM" id="CLU_026148_0_0_10"/>
<dbReference type="OrthoDB" id="1204817at2"/>
<keyword evidence="1" id="KW-0732">Signal</keyword>
<dbReference type="InterPro" id="IPR031025">
    <property type="entry name" value="LruC_dom"/>
</dbReference>
<accession>B5CVB0</accession>
<feature type="signal peptide" evidence="1">
    <location>
        <begin position="1"/>
        <end position="18"/>
    </location>
</feature>
<dbReference type="NCBIfam" id="TIGR04456">
    <property type="entry name" value="LruC_dom"/>
    <property type="match status" value="1"/>
</dbReference>
<evidence type="ECO:0000259" key="2">
    <source>
        <dbReference type="Pfam" id="PF16130"/>
    </source>
</evidence>
<name>B5CVB0_PHOPM</name>
<organism evidence="3 4">
    <name type="scientific">Phocaeicola plebeius (strain DSM 17135 / JCM 12973 / CCUG 54634 / M2)</name>
    <name type="common">Bacteroides plebeius</name>
    <dbReference type="NCBI Taxonomy" id="484018"/>
    <lineage>
        <taxon>Bacteria</taxon>
        <taxon>Pseudomonadati</taxon>
        <taxon>Bacteroidota</taxon>
        <taxon>Bacteroidia</taxon>
        <taxon>Bacteroidales</taxon>
        <taxon>Bacteroidaceae</taxon>
        <taxon>Phocaeicola</taxon>
    </lineage>
</organism>
<sequence>MKHLTFCAALLAASTALIGCKDDLDGGVNNGENIVEELDPVAKFSTSTTYQLSINYATKVEGAIVFEVYDQSPLKDGVKSDDLLPIFSGFTQKDGTFSQAVELPEYLSAPGRDVYVYTSAIHVPSLLKANVSNGSITVDANNLTKVASRSSRAGAGTTTALDKGWIAMGEYDENGTIQYADGFYEEEELRKDFNLFNSYYANRNGKNNNEQKDFVFKSDGEEKLAVTLLSSNSKYGSSLGYYYYKQGSEPSYNSLQIHMIFPNTQDGTYTTDDGEVITTVGTKVGTSVYLKYYENGVAQDAFPEGKWNIGFVLLSDAWSQLNDGNQTLSTTNTTYSITASGDEINNNGVANRPVIGFKYSDGKGLNSSGKIESAFFGFEDNFIPCKKDKDDVNNYKDVVIKLSVGSTEDIEAPWIDNITPETSARIQLETSGGLFSFEDLWPSRGDFDMNDVLVRYDYYIQYYETTYKDLLTEEVTDVEYKLDGEEFYLTPGQNVNAAGNKNGFGVCLKTAVKELKEGENCTITSEITKESVLDADGNFVYNDDYEYVPFEVAQSLHQEGVYGSSDTYNVILITDNIKGADVLNHRIRIKVKYNEAQPIEGGSRDGVSTLNPFIYKESTRNPGKRWEVHLTGRIPTAMVDDSYFGEEDDASDIEEGIFYVRKVQGEAKSSLDYPFSFYLLGVPNQDAYENLRNKLVRDKNGHVTGRPKNESVAIDQIFAGYKNWVESNHTEDKDWYLH</sequence>
<dbReference type="PROSITE" id="PS51257">
    <property type="entry name" value="PROKAR_LIPOPROTEIN"/>
    <property type="match status" value="1"/>
</dbReference>
<dbReference type="InterPro" id="IPR032295">
    <property type="entry name" value="DUF4842"/>
</dbReference>
<dbReference type="eggNOG" id="COG3391">
    <property type="taxonomic scope" value="Bacteria"/>
</dbReference>
<gene>
    <name evidence="3" type="ORF">BACPLE_00639</name>
</gene>
<reference evidence="3 4" key="2">
    <citation type="submission" date="2008-08" db="EMBL/GenBank/DDBJ databases">
        <authorList>
            <person name="Fulton L."/>
            <person name="Clifton S."/>
            <person name="Fulton B."/>
            <person name="Xu J."/>
            <person name="Minx P."/>
            <person name="Pepin K.H."/>
            <person name="Johnson M."/>
            <person name="Thiruvilangam P."/>
            <person name="Bhonagiri V."/>
            <person name="Nash W.E."/>
            <person name="Mardis E.R."/>
            <person name="Wilson R.K."/>
        </authorList>
    </citation>
    <scope>NUCLEOTIDE SEQUENCE [LARGE SCALE GENOMIC DNA]</scope>
    <source>
        <strain evidence="4">DSM 17135 / JCM 12973 / M2</strain>
    </source>
</reference>
<dbReference type="GeneID" id="43184393"/>
<feature type="domain" description="DUF4842" evidence="2">
    <location>
        <begin position="498"/>
        <end position="661"/>
    </location>
</feature>
<feature type="chain" id="PRO_5002830556" description="DUF4842 domain-containing protein" evidence="1">
    <location>
        <begin position="19"/>
        <end position="738"/>
    </location>
</feature>